<evidence type="ECO:0000313" key="1">
    <source>
        <dbReference type="EMBL" id="AUG84828.1"/>
    </source>
</evidence>
<dbReference type="KEGG" id="vg:40098829"/>
<dbReference type="RefSeq" id="YP_009622092.1">
    <property type="nucleotide sequence ID" value="NC_042099.1"/>
</dbReference>
<reference evidence="1 2" key="1">
    <citation type="submission" date="2017-12" db="EMBL/GenBank/DDBJ databases">
        <authorList>
            <person name="Tomczak R."/>
            <person name="Garlena R.A."/>
            <person name="Russell D.A."/>
            <person name="Pope W.H."/>
            <person name="Jacobs-Sera D."/>
            <person name="Hatfull G.F."/>
        </authorList>
    </citation>
    <scope>NUCLEOTIDE SEQUENCE [LARGE SCALE GENOMIC DNA]</scope>
</reference>
<dbReference type="InterPro" id="IPR043991">
    <property type="entry name" value="Gp3-like"/>
</dbReference>
<dbReference type="EMBL" id="MG670586">
    <property type="protein sequence ID" value="AUG84828.1"/>
    <property type="molecule type" value="Genomic_DNA"/>
</dbReference>
<gene>
    <name evidence="1" type="primary">31</name>
    <name evidence="1" type="ORF">PBI_DISMAS_31</name>
</gene>
<dbReference type="Proteomes" id="UP000241261">
    <property type="component" value="Segment"/>
</dbReference>
<sequence>MLKINTDAEATPEEQSDVVGRFRSGYQIDGTPASLSAFRVTTGDAKVAHAVAKAFGVDKTKLGEEADKDGVQEWDAAGEDYLEVFTTTDSVNIILEGAGSYKSSLVRRTKDGDFMYATDGEVITAVGEDFEDEYEVGNPDPQDGQDLTTRKAKAKKGLGSSPDIRVKFTVADHPEWGTFEFRSGGWSLVHNDPEPKLRRLPEGPIKAVLKLTTVEGKRFTWTKPELIVRGSVGAAEKPAPAGGEDEPAF</sequence>
<accession>A0A2H5BFT7</accession>
<organism evidence="1 2">
    <name type="scientific">Microbacterium phage Dismas</name>
    <dbReference type="NCBI Taxonomy" id="2065199"/>
    <lineage>
        <taxon>Viruses</taxon>
        <taxon>Duplodnaviria</taxon>
        <taxon>Heunggongvirae</taxon>
        <taxon>Uroviricota</taxon>
        <taxon>Caudoviricetes</taxon>
        <taxon>Dismasvirus</taxon>
        <taxon>Dismasvirus dismas</taxon>
    </lineage>
</organism>
<keyword evidence="2" id="KW-1185">Reference proteome</keyword>
<dbReference type="Pfam" id="PF18897">
    <property type="entry name" value="Gp3-like"/>
    <property type="match status" value="1"/>
</dbReference>
<evidence type="ECO:0000313" key="2">
    <source>
        <dbReference type="Proteomes" id="UP000241261"/>
    </source>
</evidence>
<proteinExistence type="predicted"/>
<dbReference type="GeneID" id="40098829"/>
<protein>
    <submittedName>
        <fullName evidence="1">Recombination directionality factor</fullName>
    </submittedName>
</protein>
<name>A0A2H5BFT7_9CAUD</name>